<feature type="compositionally biased region" description="Polar residues" evidence="12">
    <location>
        <begin position="8"/>
        <end position="28"/>
    </location>
</feature>
<evidence type="ECO:0000259" key="13">
    <source>
        <dbReference type="PROSITE" id="PS00486"/>
    </source>
</evidence>
<dbReference type="PANTHER" id="PTHR11361">
    <property type="entry name" value="DNA MISMATCH REPAIR PROTEIN MUTS FAMILY MEMBER"/>
    <property type="match status" value="1"/>
</dbReference>
<evidence type="ECO:0000256" key="1">
    <source>
        <dbReference type="ARBA" id="ARBA00007094"/>
    </source>
</evidence>
<dbReference type="Pfam" id="PF05188">
    <property type="entry name" value="MutS_II"/>
    <property type="match status" value="1"/>
</dbReference>
<evidence type="ECO:0000256" key="7">
    <source>
        <dbReference type="ARBA" id="ARBA00023204"/>
    </source>
</evidence>
<keyword evidence="7" id="KW-0234">DNA repair</keyword>
<dbReference type="SMART" id="SM00533">
    <property type="entry name" value="MUTSd"/>
    <property type="match status" value="1"/>
</dbReference>
<dbReference type="InterPro" id="IPR036187">
    <property type="entry name" value="DNA_mismatch_repair_MutS_sf"/>
</dbReference>
<proteinExistence type="inferred from homology"/>
<evidence type="ECO:0000256" key="9">
    <source>
        <dbReference type="ARBA" id="ARBA00025902"/>
    </source>
</evidence>
<comment type="subunit">
    <text evidence="9">Heterodimer consisting of MSH2-MSH3 (MutS beta). Forms a ternary complex with MutL alpha (MLH1-PMS1).</text>
</comment>
<dbReference type="PROSITE" id="PS00486">
    <property type="entry name" value="DNA_MISMATCH_REPAIR_2"/>
    <property type="match status" value="1"/>
</dbReference>
<dbReference type="SUPFAM" id="SSF55271">
    <property type="entry name" value="DNA repair protein MutS, domain I"/>
    <property type="match status" value="1"/>
</dbReference>
<dbReference type="GO" id="GO:0005634">
    <property type="term" value="C:nucleus"/>
    <property type="evidence" value="ECO:0007669"/>
    <property type="project" value="TreeGrafter"/>
</dbReference>
<dbReference type="EMBL" id="ML170159">
    <property type="protein sequence ID" value="TDL27572.1"/>
    <property type="molecule type" value="Genomic_DNA"/>
</dbReference>
<dbReference type="Gene3D" id="3.40.1170.10">
    <property type="entry name" value="DNA repair protein MutS, domain I"/>
    <property type="match status" value="1"/>
</dbReference>
<feature type="compositionally biased region" description="Acidic residues" evidence="12">
    <location>
        <begin position="159"/>
        <end position="168"/>
    </location>
</feature>
<comment type="similarity">
    <text evidence="1">Belongs to the DNA mismatch repair MutS family. MSH3 subfamily.</text>
</comment>
<feature type="region of interest" description="Disordered" evidence="12">
    <location>
        <begin position="141"/>
        <end position="180"/>
    </location>
</feature>
<evidence type="ECO:0000256" key="11">
    <source>
        <dbReference type="ARBA" id="ARBA00073774"/>
    </source>
</evidence>
<evidence type="ECO:0000256" key="2">
    <source>
        <dbReference type="ARBA" id="ARBA00022151"/>
    </source>
</evidence>
<dbReference type="GO" id="GO:0006312">
    <property type="term" value="P:mitotic recombination"/>
    <property type="evidence" value="ECO:0007669"/>
    <property type="project" value="TreeGrafter"/>
</dbReference>
<dbReference type="SUPFAM" id="SSF52540">
    <property type="entry name" value="P-loop containing nucleoside triphosphate hydrolases"/>
    <property type="match status" value="1"/>
</dbReference>
<evidence type="ECO:0000256" key="6">
    <source>
        <dbReference type="ARBA" id="ARBA00023125"/>
    </source>
</evidence>
<dbReference type="Gene3D" id="1.10.1420.10">
    <property type="match status" value="2"/>
</dbReference>
<evidence type="ECO:0000313" key="15">
    <source>
        <dbReference type="Proteomes" id="UP000294933"/>
    </source>
</evidence>
<sequence length="1124" mass="124424">MKSEGNPKQRNISAYFSTSPSHNASAKRSASFVDLTLSDNDSEESIREQSTKRPKNVHSITSGTGTKRYLPDTRMEESPSAAGSRDGALEGLRFRTISAHDSESVPQLSKTPAEISARKARREAFKRALLAENNIFSRAGSENGAMFGKTSKACHDEGSGDEEKDGSEDSGPSGGTSMSMNFARDKAYRKEKPQVASKLKSRGKVVEDIGPSGETFTPLEKQVKELKERYPETLLMVEVGYKYRFFGDDAKIASKELGIVCFPDRNFLTASIPTHRREIHLKKLISQGYKVGIIGQTETAALKKVSDNRNAPFERQLTHLFTAATFIDDLNSLDNPARDGAGAAPPVVCITETLLGGIGADERVSFGIVAVTPSTGDVVWDEFEDGFMRSDLETRMAHIRPSEMLLPEKKLSNATEKMLTYFTSSFSDVTGKHERIRIERFNGLMKYTKAFECLSEFYAHKKGSASDDFNSGKLLAVVSNLPQSVSIALAHILDYLNSFGLANVLTRTEFFTKFTERHHMLLNSNTLANLEIYCNQTDFSSKGSLMWVLDRTKTAFGARLLRSWVGRPLLDTDALHSRIDAVEEILTTESVRTRECIVRLRDLLKSLPDIAKGLCRIQYGKCSPKELSILLPAFNKVAKAFEPFESQQSVGFKSDMLNDIVFSLPKLRECTQTIIASINLKKAADDKRAELWTDPDKYASISELQFGILAVESEIQDQLKIIRKILKKPAAQWTSMAGEEYLIEIKKNEKREIPLDWHVVSSTKFTRRYHTPEVREKLKERAQLQETLDAESNKAFRSFLAEIGNDYYAPMRSVVNKLAIADCLLSMATIAAQEGYVKPTIDPTGGLNIVDGRHPMVEAMRSDPFVPNTITLGGAHPRNTIITGPNMGGKSSVVRMIALIALMAQVGSYVPASSASMGLLDAILTRMGASDELMRGRSTFMVEMSETSDILHAATAKSLVILDELGRGTSTFDGMAIASAVLEHLVQSTRCKTLFITHYPLVASELQHKYPQELRNVHMGYTEDTRIDGTRNITFLYRVTNGPASGSFGVECARLAGLPESLLEVAKSQGTEMQANVEAKTRSNRTRKCCSLIQRLMMCTIAERQVLLEDLKTQIGTGLTSTTQ</sequence>
<dbReference type="OrthoDB" id="121051at2759"/>
<dbReference type="InterPro" id="IPR045076">
    <property type="entry name" value="MutS"/>
</dbReference>
<dbReference type="FunFam" id="1.10.1420.10:FF:000004">
    <property type="entry name" value="DNA mismatch repair protein Msh3"/>
    <property type="match status" value="1"/>
</dbReference>
<gene>
    <name evidence="14" type="ORF">BD410DRAFT_427623</name>
</gene>
<reference evidence="14 15" key="1">
    <citation type="submission" date="2018-06" db="EMBL/GenBank/DDBJ databases">
        <title>A transcriptomic atlas of mushroom development highlights an independent origin of complex multicellularity.</title>
        <authorList>
            <consortium name="DOE Joint Genome Institute"/>
            <person name="Krizsan K."/>
            <person name="Almasi E."/>
            <person name="Merenyi Z."/>
            <person name="Sahu N."/>
            <person name="Viragh M."/>
            <person name="Koszo T."/>
            <person name="Mondo S."/>
            <person name="Kiss B."/>
            <person name="Balint B."/>
            <person name="Kues U."/>
            <person name="Barry K."/>
            <person name="Hegedus J.C."/>
            <person name="Henrissat B."/>
            <person name="Johnson J."/>
            <person name="Lipzen A."/>
            <person name="Ohm R."/>
            <person name="Nagy I."/>
            <person name="Pangilinan J."/>
            <person name="Yan J."/>
            <person name="Xiong Y."/>
            <person name="Grigoriev I.V."/>
            <person name="Hibbett D.S."/>
            <person name="Nagy L.G."/>
        </authorList>
    </citation>
    <scope>NUCLEOTIDE SEQUENCE [LARGE SCALE GENOMIC DNA]</scope>
    <source>
        <strain evidence="14 15">SZMC22713</strain>
    </source>
</reference>
<evidence type="ECO:0000256" key="10">
    <source>
        <dbReference type="ARBA" id="ARBA00029792"/>
    </source>
</evidence>
<dbReference type="GO" id="GO:0140664">
    <property type="term" value="F:ATP-dependent DNA damage sensor activity"/>
    <property type="evidence" value="ECO:0007669"/>
    <property type="project" value="InterPro"/>
</dbReference>
<dbReference type="Pfam" id="PF01624">
    <property type="entry name" value="MutS_I"/>
    <property type="match status" value="1"/>
</dbReference>
<dbReference type="Gene3D" id="3.30.420.110">
    <property type="entry name" value="MutS, connector domain"/>
    <property type="match status" value="1"/>
</dbReference>
<feature type="region of interest" description="Disordered" evidence="12">
    <location>
        <begin position="1"/>
        <end position="115"/>
    </location>
</feature>
<dbReference type="GO" id="GO:0030983">
    <property type="term" value="F:mismatched DNA binding"/>
    <property type="evidence" value="ECO:0007669"/>
    <property type="project" value="UniProtKB-UniRule"/>
</dbReference>
<feature type="domain" description="DNA mismatch repair proteins mutS family" evidence="13">
    <location>
        <begin position="958"/>
        <end position="974"/>
    </location>
</feature>
<dbReference type="InterPro" id="IPR027417">
    <property type="entry name" value="P-loop_NTPase"/>
</dbReference>
<accession>A0A4Y7QKH3</accession>
<dbReference type="SUPFAM" id="SSF53150">
    <property type="entry name" value="DNA repair protein MutS, domain II"/>
    <property type="match status" value="1"/>
</dbReference>
<dbReference type="Pfam" id="PF00488">
    <property type="entry name" value="MutS_V"/>
    <property type="match status" value="1"/>
</dbReference>
<dbReference type="AlphaFoldDB" id="A0A4Y7QKH3"/>
<dbReference type="InterPro" id="IPR036678">
    <property type="entry name" value="MutS_con_dom_sf"/>
</dbReference>
<dbReference type="VEuPathDB" id="FungiDB:BD410DRAFT_427623"/>
<evidence type="ECO:0000256" key="3">
    <source>
        <dbReference type="ARBA" id="ARBA00022741"/>
    </source>
</evidence>
<evidence type="ECO:0000313" key="14">
    <source>
        <dbReference type="EMBL" id="TDL27572.1"/>
    </source>
</evidence>
<evidence type="ECO:0000256" key="12">
    <source>
        <dbReference type="SAM" id="MobiDB-lite"/>
    </source>
</evidence>
<dbReference type="InterPro" id="IPR000432">
    <property type="entry name" value="DNA_mismatch_repair_MutS_C"/>
</dbReference>
<dbReference type="GO" id="GO:0005524">
    <property type="term" value="F:ATP binding"/>
    <property type="evidence" value="ECO:0007669"/>
    <property type="project" value="UniProtKB-UniRule"/>
</dbReference>
<dbReference type="Proteomes" id="UP000294933">
    <property type="component" value="Unassembled WGS sequence"/>
</dbReference>
<organism evidence="14 15">
    <name type="scientific">Rickenella mellea</name>
    <dbReference type="NCBI Taxonomy" id="50990"/>
    <lineage>
        <taxon>Eukaryota</taxon>
        <taxon>Fungi</taxon>
        <taxon>Dikarya</taxon>
        <taxon>Basidiomycota</taxon>
        <taxon>Agaricomycotina</taxon>
        <taxon>Agaricomycetes</taxon>
        <taxon>Hymenochaetales</taxon>
        <taxon>Rickenellaceae</taxon>
        <taxon>Rickenella</taxon>
    </lineage>
</organism>
<dbReference type="SMART" id="SM00534">
    <property type="entry name" value="MUTSac"/>
    <property type="match status" value="1"/>
</dbReference>
<protein>
    <recommendedName>
        <fullName evidence="2 11">DNA mismatch repair protein MSH3</fullName>
    </recommendedName>
    <alternativeName>
        <fullName evidence="2 11">DNA mismatch repair protein MSH3</fullName>
    </alternativeName>
    <alternativeName>
        <fullName evidence="10">MutS protein homolog 3</fullName>
    </alternativeName>
</protein>
<dbReference type="NCBIfam" id="NF003810">
    <property type="entry name" value="PRK05399.1"/>
    <property type="match status" value="1"/>
</dbReference>
<keyword evidence="4" id="KW-0227">DNA damage</keyword>
<dbReference type="Pfam" id="PF05192">
    <property type="entry name" value="MutS_III"/>
    <property type="match status" value="1"/>
</dbReference>
<dbReference type="SUPFAM" id="SSF48334">
    <property type="entry name" value="DNA repair protein MutS, domain III"/>
    <property type="match status" value="1"/>
</dbReference>
<keyword evidence="6" id="KW-0238">DNA-binding</keyword>
<dbReference type="InterPro" id="IPR016151">
    <property type="entry name" value="DNA_mismatch_repair_MutS_N"/>
</dbReference>
<keyword evidence="15" id="KW-1185">Reference proteome</keyword>
<dbReference type="FunFam" id="3.40.1170.10:FF:000004">
    <property type="entry name" value="DNA mismatch repair protein"/>
    <property type="match status" value="1"/>
</dbReference>
<keyword evidence="5" id="KW-0067">ATP-binding</keyword>
<dbReference type="GO" id="GO:0006298">
    <property type="term" value="P:mismatch repair"/>
    <property type="evidence" value="ECO:0007669"/>
    <property type="project" value="InterPro"/>
</dbReference>
<dbReference type="Gene3D" id="3.40.50.300">
    <property type="entry name" value="P-loop containing nucleotide triphosphate hydrolases"/>
    <property type="match status" value="1"/>
</dbReference>
<dbReference type="PANTHER" id="PTHR11361:SF122">
    <property type="entry name" value="DNA MISMATCH REPAIR PROTEIN MSH3"/>
    <property type="match status" value="1"/>
</dbReference>
<name>A0A4Y7QKH3_9AGAM</name>
<comment type="function">
    <text evidence="8">Component of the post-replicative DNA mismatch repair system (MMR). Heterodimerizes with MSH2 to form MutS beta, which binds to DNA mismatches thereby initiating DNA repair. MSH3 provides substrate-binding and substrate specificity to the complex. When bound, the MutS beta heterodimer bends the DNA helix and shields approximately 20 base pairs. Acts mainly to repair insertion-deletion loops (IDLs) from 2 to 13 nucleotides in size, but can also repair base-base and single insertion-deletion mismatches that occur during replication. After mismatch binding, forms a ternary complex with the MutL alpha heterodimer, which is thought to be responsible for directing the downstream MMR events, including strand discrimination, excision, and resynthesis. ATP binding and hydrolysis play a pivotal role in mismatch repair functions.</text>
</comment>
<evidence type="ECO:0000256" key="4">
    <source>
        <dbReference type="ARBA" id="ARBA00022763"/>
    </source>
</evidence>
<dbReference type="InterPro" id="IPR007696">
    <property type="entry name" value="DNA_mismatch_repair_MutS_core"/>
</dbReference>
<dbReference type="STRING" id="50990.A0A4Y7QKH3"/>
<evidence type="ECO:0000256" key="5">
    <source>
        <dbReference type="ARBA" id="ARBA00022840"/>
    </source>
</evidence>
<dbReference type="InterPro" id="IPR007695">
    <property type="entry name" value="DNA_mismatch_repair_MutS-lik_N"/>
</dbReference>
<dbReference type="InterPro" id="IPR007860">
    <property type="entry name" value="DNA_mmatch_repair_MutS_con_dom"/>
</dbReference>
<evidence type="ECO:0000256" key="8">
    <source>
        <dbReference type="ARBA" id="ARBA00025373"/>
    </source>
</evidence>
<keyword evidence="3" id="KW-0547">Nucleotide-binding</keyword>